<gene>
    <name evidence="6" type="ORF">COO91_10444</name>
</gene>
<evidence type="ECO:0000313" key="7">
    <source>
        <dbReference type="Proteomes" id="UP000232003"/>
    </source>
</evidence>
<evidence type="ECO:0000256" key="3">
    <source>
        <dbReference type="ARBA" id="ARBA00038088"/>
    </source>
</evidence>
<dbReference type="InterPro" id="IPR003959">
    <property type="entry name" value="ATPase_AAA_core"/>
</dbReference>
<dbReference type="KEGG" id="nfl:COO91_10444"/>
<dbReference type="InterPro" id="IPR003593">
    <property type="entry name" value="AAA+_ATPase"/>
</dbReference>
<name>A0A2K8T989_9NOSO</name>
<dbReference type="PANTHER" id="PTHR42960:SF1">
    <property type="entry name" value="YCF46 PROTEIN"/>
    <property type="match status" value="1"/>
</dbReference>
<dbReference type="SUPFAM" id="SSF52540">
    <property type="entry name" value="P-loop containing nucleoside triphosphate hydrolases"/>
    <property type="match status" value="1"/>
</dbReference>
<dbReference type="OrthoDB" id="9809379at2"/>
<geneLocation type="plasmid" evidence="7">
    <name>pnfsy08</name>
</geneLocation>
<dbReference type="GO" id="GO:0016887">
    <property type="term" value="F:ATP hydrolysis activity"/>
    <property type="evidence" value="ECO:0007669"/>
    <property type="project" value="InterPro"/>
</dbReference>
<protein>
    <recommendedName>
        <fullName evidence="4">Uncharacterized AAA domain-containing protein ycf46</fullName>
    </recommendedName>
</protein>
<keyword evidence="1" id="KW-0547">Nucleotide-binding</keyword>
<dbReference type="EMBL" id="CP024793">
    <property type="protein sequence ID" value="AUB44221.1"/>
    <property type="molecule type" value="Genomic_DNA"/>
</dbReference>
<dbReference type="SMART" id="SM00382">
    <property type="entry name" value="AAA"/>
    <property type="match status" value="1"/>
</dbReference>
<evidence type="ECO:0000259" key="5">
    <source>
        <dbReference type="SMART" id="SM00382"/>
    </source>
</evidence>
<evidence type="ECO:0000313" key="6">
    <source>
        <dbReference type="EMBL" id="AUB44221.1"/>
    </source>
</evidence>
<comment type="similarity">
    <text evidence="3">Belongs to the AAA ATPase family. Highly divergent.</text>
</comment>
<dbReference type="Gene3D" id="3.40.50.300">
    <property type="entry name" value="P-loop containing nucleotide triphosphate hydrolases"/>
    <property type="match status" value="1"/>
</dbReference>
<accession>A0A2K8T989</accession>
<dbReference type="InterPro" id="IPR052381">
    <property type="entry name" value="AAA_domain_protein"/>
</dbReference>
<dbReference type="Gene3D" id="1.10.8.60">
    <property type="match status" value="1"/>
</dbReference>
<dbReference type="InterPro" id="IPR027417">
    <property type="entry name" value="P-loop_NTPase"/>
</dbReference>
<keyword evidence="7" id="KW-1185">Reference proteome</keyword>
<dbReference type="Proteomes" id="UP000232003">
    <property type="component" value="Plasmid pNFSY08"/>
</dbReference>
<proteinExistence type="inferred from homology"/>
<organism evidence="6 7">
    <name type="scientific">Nostoc flagelliforme CCNUN1</name>
    <dbReference type="NCBI Taxonomy" id="2038116"/>
    <lineage>
        <taxon>Bacteria</taxon>
        <taxon>Bacillati</taxon>
        <taxon>Cyanobacteriota</taxon>
        <taxon>Cyanophyceae</taxon>
        <taxon>Nostocales</taxon>
        <taxon>Nostocaceae</taxon>
        <taxon>Nostoc</taxon>
    </lineage>
</organism>
<dbReference type="PANTHER" id="PTHR42960">
    <property type="entry name" value="YCF46 PROTEIN"/>
    <property type="match status" value="1"/>
</dbReference>
<evidence type="ECO:0000256" key="1">
    <source>
        <dbReference type="ARBA" id="ARBA00022741"/>
    </source>
</evidence>
<keyword evidence="2" id="KW-0067">ATP-binding</keyword>
<dbReference type="Pfam" id="PF00004">
    <property type="entry name" value="AAA"/>
    <property type="match status" value="1"/>
</dbReference>
<evidence type="ECO:0000256" key="2">
    <source>
        <dbReference type="ARBA" id="ARBA00022840"/>
    </source>
</evidence>
<sequence length="538" mass="61192">MADLVEQVFNLIERQNPLIAVESPLQERGRFLNSIALYCARKNINCYIWMQSDDKLYQLKIENKYLDLELVSEYKGIAFKTVREDYFEILRFWKKTSLEGILILEGIFPWLAQATKDADIFLTGEWIRSALLNLNLYNRQSNKTVLLLGANATLSSDIAAVIPSITQELPTVEEISVAIAQMLENSKAQIDDVANAGVGMYLADIETGIRSVVNNFHSTVELAEQLSAYKIKLFKRVYNIEFVNPSEIAVGGLELMQLAFKKYKRLMTPLAKSYKLRLPKGVLLVGPPGTGKSYSAKACSQILGFPLIILEWSSFRSYGNEAEYKLTKLLSLVERLNRVILYLDDFDKGFAGDDDLSRRLSGILLTWMQERTSSVIVLASVNNLEYLPPELTRAGRFDDIFKVDLPNNGERYEIFKIHLGRFDPRFKYGDVYTKSEWRRLLKETHRCVGAEIQNIVERAAANTFFCLYPEDVFLPSNNQTSLEIRLDSLLEARLHINPLAIREADKVERMRNKASLQGLPSSPVDDSVYSNGNVNIFS</sequence>
<dbReference type="RefSeq" id="WP_100904031.1">
    <property type="nucleotide sequence ID" value="NZ_CAWNNC010000009.1"/>
</dbReference>
<evidence type="ECO:0000256" key="4">
    <source>
        <dbReference type="ARBA" id="ARBA00040480"/>
    </source>
</evidence>
<keyword evidence="6" id="KW-0614">Plasmid</keyword>
<dbReference type="AlphaFoldDB" id="A0A2K8T989"/>
<dbReference type="GO" id="GO:0005524">
    <property type="term" value="F:ATP binding"/>
    <property type="evidence" value="ECO:0007669"/>
    <property type="project" value="UniProtKB-KW"/>
</dbReference>
<feature type="domain" description="AAA+ ATPase" evidence="5">
    <location>
        <begin position="278"/>
        <end position="407"/>
    </location>
</feature>
<reference evidence="6 7" key="1">
    <citation type="submission" date="2017-11" db="EMBL/GenBank/DDBJ databases">
        <title>Complete genome of a free-living desiccation-tolerant cyanobacterium and its photosynthetic adaptation to extreme terrestrial habitat.</title>
        <authorList>
            <person name="Shang J."/>
        </authorList>
    </citation>
    <scope>NUCLEOTIDE SEQUENCE [LARGE SCALE GENOMIC DNA]</scope>
    <source>
        <strain evidence="6 7">CCNUN1</strain>
        <plasmid evidence="7">pnfsy08</plasmid>
    </source>
</reference>